<comment type="caution">
    <text evidence="1">The sequence shown here is derived from an EMBL/GenBank/DDBJ whole genome shotgun (WGS) entry which is preliminary data.</text>
</comment>
<gene>
    <name evidence="1" type="ORF">EDB92DRAFT_1502255</name>
</gene>
<keyword evidence="2" id="KW-1185">Reference proteome</keyword>
<evidence type="ECO:0000313" key="2">
    <source>
        <dbReference type="Proteomes" id="UP001201163"/>
    </source>
</evidence>
<evidence type="ECO:0000313" key="1">
    <source>
        <dbReference type="EMBL" id="KAH8984120.1"/>
    </source>
</evidence>
<accession>A0AAD4QA11</accession>
<organism evidence="1 2">
    <name type="scientific">Lactarius akahatsu</name>
    <dbReference type="NCBI Taxonomy" id="416441"/>
    <lineage>
        <taxon>Eukaryota</taxon>
        <taxon>Fungi</taxon>
        <taxon>Dikarya</taxon>
        <taxon>Basidiomycota</taxon>
        <taxon>Agaricomycotina</taxon>
        <taxon>Agaricomycetes</taxon>
        <taxon>Russulales</taxon>
        <taxon>Russulaceae</taxon>
        <taxon>Lactarius</taxon>
    </lineage>
</organism>
<proteinExistence type="predicted"/>
<protein>
    <submittedName>
        <fullName evidence="1">Uncharacterized protein</fullName>
    </submittedName>
</protein>
<dbReference type="AlphaFoldDB" id="A0AAD4QA11"/>
<name>A0AAD4QA11_9AGAM</name>
<reference evidence="1" key="1">
    <citation type="submission" date="2022-01" db="EMBL/GenBank/DDBJ databases">
        <title>Comparative genomics reveals a dynamic genome evolution in the ectomycorrhizal milk-cap (Lactarius) mushrooms.</title>
        <authorList>
            <consortium name="DOE Joint Genome Institute"/>
            <person name="Lebreton A."/>
            <person name="Tang N."/>
            <person name="Kuo A."/>
            <person name="LaButti K."/>
            <person name="Drula E."/>
            <person name="Barry K."/>
            <person name="Clum A."/>
            <person name="Lipzen A."/>
            <person name="Mousain D."/>
            <person name="Ng V."/>
            <person name="Wang R."/>
            <person name="Wang X."/>
            <person name="Dai Y."/>
            <person name="Henrissat B."/>
            <person name="Grigoriev I.V."/>
            <person name="Guerin-Laguette A."/>
            <person name="Yu F."/>
            <person name="Martin F.M."/>
        </authorList>
    </citation>
    <scope>NUCLEOTIDE SEQUENCE</scope>
    <source>
        <strain evidence="1">QP</strain>
    </source>
</reference>
<dbReference type="EMBL" id="JAKELL010000079">
    <property type="protein sequence ID" value="KAH8984120.1"/>
    <property type="molecule type" value="Genomic_DNA"/>
</dbReference>
<sequence>MAQQLVAGDVVIDGFVAHTFTREDANNYFMLLLKTPPSQRFMGYYGIVYYQGAWYITRNVNMVQGTSPGIPFCATPLLDYNIGATHGTVIPQRRWSPADEVDVRRHVEGAMLQLPIFFINRDGGIGFGLPDILRGCDRDVHNGNNFAPLGGRTMTHIRINWPGYTYWKRQVATRDETHARNPITLARFMKHLGTSVDKFFKECMAHGYAATDPRWQIGTRGGITQAEVKVIGAIHVSANSWMPIIQLTRYVI</sequence>
<dbReference type="Proteomes" id="UP001201163">
    <property type="component" value="Unassembled WGS sequence"/>
</dbReference>